<evidence type="ECO:0000256" key="1">
    <source>
        <dbReference type="SAM" id="MobiDB-lite"/>
    </source>
</evidence>
<proteinExistence type="predicted"/>
<accession>A0A2V0P8D8</accession>
<dbReference type="InParanoid" id="A0A2V0P8D8"/>
<protein>
    <submittedName>
        <fullName evidence="3">Uncharacterized protein</fullName>
    </submittedName>
</protein>
<keyword evidence="2" id="KW-0732">Signal</keyword>
<dbReference type="Proteomes" id="UP000247498">
    <property type="component" value="Unassembled WGS sequence"/>
</dbReference>
<evidence type="ECO:0000313" key="4">
    <source>
        <dbReference type="Proteomes" id="UP000247498"/>
    </source>
</evidence>
<organism evidence="3 4">
    <name type="scientific">Raphidocelis subcapitata</name>
    <dbReference type="NCBI Taxonomy" id="307507"/>
    <lineage>
        <taxon>Eukaryota</taxon>
        <taxon>Viridiplantae</taxon>
        <taxon>Chlorophyta</taxon>
        <taxon>core chlorophytes</taxon>
        <taxon>Chlorophyceae</taxon>
        <taxon>CS clade</taxon>
        <taxon>Sphaeropleales</taxon>
        <taxon>Selenastraceae</taxon>
        <taxon>Raphidocelis</taxon>
    </lineage>
</organism>
<dbReference type="EMBL" id="BDRX01000048">
    <property type="protein sequence ID" value="GBF94130.1"/>
    <property type="molecule type" value="Genomic_DNA"/>
</dbReference>
<gene>
    <name evidence="3" type="ORF">Rsub_07117</name>
</gene>
<feature type="signal peptide" evidence="2">
    <location>
        <begin position="1"/>
        <end position="31"/>
    </location>
</feature>
<comment type="caution">
    <text evidence="3">The sequence shown here is derived from an EMBL/GenBank/DDBJ whole genome shotgun (WGS) entry which is preliminary data.</text>
</comment>
<sequence>MRGSARHRGGAAAALAAALLLLAALAEVAAAAEFFCNPPAISADGLSDPGFREEYCPGLEWCKDNYPSGPDNDLAADRICTIQGVDYTLSFGQDPADFRNITYTLTDPSGNPLPSNLASKVLYVAVKKATLTCIYSTTTGAFYKSGYPDISPYLNPSPPAYFQMPLKVGGSDGSDFSHITVCMSDTSPPTSNVEVTADSSYDVTWTWGLVKDGALNSTNGRAADWVITSTADAVVSNTTITGTVTVSGTAQFNKLNLTVTGHPEALCTFVEGANDCSGLSPPGTQAPSSFTSRTCQYECSSIASSVPAVSLDVVATALLGTVSQGSKTTATVPVVDVTDEEAVLKDNAILPASGETLTTDYTESQAYSKKFNGTTTYTCTSPQCNGEPAENIATLTIPGSEQPPLTDDAYVDLSCRDLGIEFHNCAQAAQSKNKQRRRGSLANLVVPADGRKVNYSHAARQAIPAEVLQEIRRRSFLDVELLETARQLLAKKRAELQEGGRLRQLPPEPPERRPPPAAAAGGGGGEHQQQPPQQQQGQQQGQQHARPKREGNEL</sequence>
<feature type="compositionally biased region" description="Low complexity" evidence="1">
    <location>
        <begin position="527"/>
        <end position="544"/>
    </location>
</feature>
<feature type="chain" id="PRO_5015955445" evidence="2">
    <location>
        <begin position="32"/>
        <end position="554"/>
    </location>
</feature>
<evidence type="ECO:0000256" key="2">
    <source>
        <dbReference type="SAM" id="SignalP"/>
    </source>
</evidence>
<keyword evidence="4" id="KW-1185">Reference proteome</keyword>
<evidence type="ECO:0000313" key="3">
    <source>
        <dbReference type="EMBL" id="GBF94130.1"/>
    </source>
</evidence>
<feature type="region of interest" description="Disordered" evidence="1">
    <location>
        <begin position="497"/>
        <end position="554"/>
    </location>
</feature>
<dbReference type="AlphaFoldDB" id="A0A2V0P8D8"/>
<reference evidence="3 4" key="1">
    <citation type="journal article" date="2018" name="Sci. Rep.">
        <title>Raphidocelis subcapitata (=Pseudokirchneriella subcapitata) provides an insight into genome evolution and environmental adaptations in the Sphaeropleales.</title>
        <authorList>
            <person name="Suzuki S."/>
            <person name="Yamaguchi H."/>
            <person name="Nakajima N."/>
            <person name="Kawachi M."/>
        </authorList>
    </citation>
    <scope>NUCLEOTIDE SEQUENCE [LARGE SCALE GENOMIC DNA]</scope>
    <source>
        <strain evidence="3 4">NIES-35</strain>
    </source>
</reference>
<name>A0A2V0P8D8_9CHLO</name>